<proteinExistence type="predicted"/>
<reference evidence="2 3" key="1">
    <citation type="submission" date="2022-06" db="EMBL/GenBank/DDBJ databases">
        <title>Halomicroarcula sp. a new haloarchaeum isolate from saline soil.</title>
        <authorList>
            <person name="Strakova D."/>
            <person name="Galisteo C."/>
            <person name="Sanchez-Porro C."/>
            <person name="Ventosa A."/>
        </authorList>
    </citation>
    <scope>NUCLEOTIDE SEQUENCE [LARGE SCALE GENOMIC DNA]</scope>
    <source>
        <strain evidence="2 3">S3CR25-11</strain>
    </source>
</reference>
<organism evidence="2 3">
    <name type="scientific">Haloarcula onubensis</name>
    <dbReference type="NCBI Taxonomy" id="2950539"/>
    <lineage>
        <taxon>Archaea</taxon>
        <taxon>Methanobacteriati</taxon>
        <taxon>Methanobacteriota</taxon>
        <taxon>Stenosarchaea group</taxon>
        <taxon>Halobacteria</taxon>
        <taxon>Halobacteriales</taxon>
        <taxon>Haloarculaceae</taxon>
        <taxon>Haloarcula</taxon>
    </lineage>
</organism>
<feature type="compositionally biased region" description="Basic and acidic residues" evidence="1">
    <location>
        <begin position="13"/>
        <end position="47"/>
    </location>
</feature>
<evidence type="ECO:0000313" key="3">
    <source>
        <dbReference type="Proteomes" id="UP001268864"/>
    </source>
</evidence>
<gene>
    <name evidence="2" type="ORF">NDI86_21740</name>
</gene>
<feature type="region of interest" description="Disordered" evidence="1">
    <location>
        <begin position="1"/>
        <end position="47"/>
    </location>
</feature>
<feature type="compositionally biased region" description="Basic and acidic residues" evidence="1">
    <location>
        <begin position="61"/>
        <end position="70"/>
    </location>
</feature>
<dbReference type="EMBL" id="JAMQOS010000010">
    <property type="protein sequence ID" value="MDS0284728.1"/>
    <property type="molecule type" value="Genomic_DNA"/>
</dbReference>
<evidence type="ECO:0000313" key="2">
    <source>
        <dbReference type="EMBL" id="MDS0284728.1"/>
    </source>
</evidence>
<evidence type="ECO:0000256" key="1">
    <source>
        <dbReference type="SAM" id="MobiDB-lite"/>
    </source>
</evidence>
<protein>
    <submittedName>
        <fullName evidence="2">Uncharacterized protein</fullName>
    </submittedName>
</protein>
<accession>A0ABU2FVD2</accession>
<sequence>MTNNIHPDAPTDSDGHPVHPEKGHRICGRGKSDRTTPTDHGRERDDIPFCTLTAGWGVDGKDTGACDHHGGSGGAPPGEDNGNYKHGAYSEHFQSDLSDREQEAYDDLVKAFDDQERAKQVVDELTAEALLKYKRSGDHRFLREARQLMSEFNIADATDHLDVDGVDGMLMKDLREAHDE</sequence>
<dbReference type="RefSeq" id="WP_310902394.1">
    <property type="nucleotide sequence ID" value="NZ_JAMQOS010000010.1"/>
</dbReference>
<feature type="region of interest" description="Disordered" evidence="1">
    <location>
        <begin position="61"/>
        <end position="101"/>
    </location>
</feature>
<name>A0ABU2FVD2_9EURY</name>
<dbReference type="Proteomes" id="UP001268864">
    <property type="component" value="Unassembled WGS sequence"/>
</dbReference>
<comment type="caution">
    <text evidence="2">The sequence shown here is derived from an EMBL/GenBank/DDBJ whole genome shotgun (WGS) entry which is preliminary data.</text>
</comment>
<keyword evidence="3" id="KW-1185">Reference proteome</keyword>